<comment type="caution">
    <text evidence="6">The sequence shown here is derived from an EMBL/GenBank/DDBJ whole genome shotgun (WGS) entry which is preliminary data.</text>
</comment>
<dbReference type="AlphaFoldDB" id="G2E7C8"/>
<dbReference type="PANTHER" id="PTHR12526">
    <property type="entry name" value="GLYCOSYLTRANSFERASE"/>
    <property type="match status" value="1"/>
</dbReference>
<evidence type="ECO:0000313" key="7">
    <source>
        <dbReference type="Proteomes" id="UP000004200"/>
    </source>
</evidence>
<sequence length="359" mass="40127">MPMSEPKTLQMVASKELGGAERWFIRFSAALAERGAPAELAFRAGSALDGLDFGSLPLHRLPFRTTWDPWSRHAVSRLIRQVRPDIVQTYMGRATRLTHLPERGGPVHVSRLGGYYALDPYRHAHAWIGNTKGLCDWMVRNGLPAERVHHIYNFADPARPLPFERVAACRAAHGVPEDAWVLVTLGRLVPVKGQRYLIEAMSRLPASIAGRPLCLLMVGDGPLGPELQRQAEQLGQQGRVLWTGWQRDPAPYLQMADLVVFPSLDAETLGNVILEAWAWDRPLVTANFRGARELARHGEDAWCVPCEDALALAQGIEQTLTDSSLMRAMTERGRERVEQEFGREAIMARYAELYRTLAG</sequence>
<dbReference type="CDD" id="cd03811">
    <property type="entry name" value="GT4_GT28_WabH-like"/>
    <property type="match status" value="1"/>
</dbReference>
<dbReference type="InterPro" id="IPR028098">
    <property type="entry name" value="Glyco_trans_4-like_N"/>
</dbReference>
<keyword evidence="7" id="KW-1185">Reference proteome</keyword>
<gene>
    <name evidence="6" type="ORF">ThidrDRAFT_4191</name>
</gene>
<dbReference type="GO" id="GO:1901135">
    <property type="term" value="P:carbohydrate derivative metabolic process"/>
    <property type="evidence" value="ECO:0007669"/>
    <property type="project" value="UniProtKB-ARBA"/>
</dbReference>
<reference evidence="6 7" key="1">
    <citation type="submission" date="2011-06" db="EMBL/GenBank/DDBJ databases">
        <title>The draft genome of Thiorhodococcus drewsii AZ1.</title>
        <authorList>
            <consortium name="US DOE Joint Genome Institute (JGI-PGF)"/>
            <person name="Lucas S."/>
            <person name="Han J."/>
            <person name="Lapidus A."/>
            <person name="Cheng J.-F."/>
            <person name="Goodwin L."/>
            <person name="Pitluck S."/>
            <person name="Peters L."/>
            <person name="Land M.L."/>
            <person name="Hauser L."/>
            <person name="Vogl K."/>
            <person name="Liu Z."/>
            <person name="Imhoff J."/>
            <person name="Thiel V."/>
            <person name="Frigaard N.-U."/>
            <person name="Bryant D.A."/>
            <person name="Woyke T.J."/>
        </authorList>
    </citation>
    <scope>NUCLEOTIDE SEQUENCE [LARGE SCALE GENOMIC DNA]</scope>
    <source>
        <strain evidence="6 7">AZ1</strain>
    </source>
</reference>
<evidence type="ECO:0000259" key="4">
    <source>
        <dbReference type="Pfam" id="PF00534"/>
    </source>
</evidence>
<evidence type="ECO:0000313" key="6">
    <source>
        <dbReference type="EMBL" id="EGV27967.1"/>
    </source>
</evidence>
<dbReference type="EMBL" id="AFWT01000050">
    <property type="protein sequence ID" value="EGV27967.1"/>
    <property type="molecule type" value="Genomic_DNA"/>
</dbReference>
<dbReference type="Proteomes" id="UP000004200">
    <property type="component" value="Unassembled WGS sequence"/>
</dbReference>
<dbReference type="Pfam" id="PF13439">
    <property type="entry name" value="Glyco_transf_4"/>
    <property type="match status" value="1"/>
</dbReference>
<keyword evidence="2" id="KW-0328">Glycosyltransferase</keyword>
<organism evidence="6 7">
    <name type="scientific">Thiorhodococcus drewsii AZ1</name>
    <dbReference type="NCBI Taxonomy" id="765913"/>
    <lineage>
        <taxon>Bacteria</taxon>
        <taxon>Pseudomonadati</taxon>
        <taxon>Pseudomonadota</taxon>
        <taxon>Gammaproteobacteria</taxon>
        <taxon>Chromatiales</taxon>
        <taxon>Chromatiaceae</taxon>
        <taxon>Thiorhodococcus</taxon>
    </lineage>
</organism>
<evidence type="ECO:0000259" key="5">
    <source>
        <dbReference type="Pfam" id="PF13439"/>
    </source>
</evidence>
<accession>G2E7C8</accession>
<dbReference type="InterPro" id="IPR001296">
    <property type="entry name" value="Glyco_trans_1"/>
</dbReference>
<protein>
    <submittedName>
        <fullName evidence="6">Glycosyl transferase group 1</fullName>
    </submittedName>
</protein>
<keyword evidence="3 6" id="KW-0808">Transferase</keyword>
<dbReference type="SUPFAM" id="SSF53756">
    <property type="entry name" value="UDP-Glycosyltransferase/glycogen phosphorylase"/>
    <property type="match status" value="1"/>
</dbReference>
<feature type="domain" description="Glycosyl transferase family 1" evidence="4">
    <location>
        <begin position="170"/>
        <end position="336"/>
    </location>
</feature>
<proteinExistence type="inferred from homology"/>
<evidence type="ECO:0000256" key="2">
    <source>
        <dbReference type="ARBA" id="ARBA00022676"/>
    </source>
</evidence>
<dbReference type="STRING" id="765913.ThidrDRAFT_4191"/>
<comment type="similarity">
    <text evidence="1">Belongs to the glycosyltransferase group 1 family. Glycosyltransferase 4 subfamily.</text>
</comment>
<dbReference type="Gene3D" id="3.40.50.2000">
    <property type="entry name" value="Glycogen Phosphorylase B"/>
    <property type="match status" value="2"/>
</dbReference>
<dbReference type="eggNOG" id="COG0438">
    <property type="taxonomic scope" value="Bacteria"/>
</dbReference>
<name>G2E7C8_9GAMM</name>
<dbReference type="GO" id="GO:0016757">
    <property type="term" value="F:glycosyltransferase activity"/>
    <property type="evidence" value="ECO:0007669"/>
    <property type="project" value="UniProtKB-KW"/>
</dbReference>
<dbReference type="Pfam" id="PF00534">
    <property type="entry name" value="Glycos_transf_1"/>
    <property type="match status" value="1"/>
</dbReference>
<feature type="domain" description="Glycosyltransferase subfamily 4-like N-terminal" evidence="5">
    <location>
        <begin position="18"/>
        <end position="159"/>
    </location>
</feature>
<dbReference type="PANTHER" id="PTHR12526:SF640">
    <property type="entry name" value="COLANIC ACID BIOSYNTHESIS GLYCOSYLTRANSFERASE WCAL-RELATED"/>
    <property type="match status" value="1"/>
</dbReference>
<evidence type="ECO:0000256" key="3">
    <source>
        <dbReference type="ARBA" id="ARBA00022679"/>
    </source>
</evidence>
<evidence type="ECO:0000256" key="1">
    <source>
        <dbReference type="ARBA" id="ARBA00009481"/>
    </source>
</evidence>